<protein>
    <submittedName>
        <fullName evidence="9">Lysophospholipid acyltransferase family protein</fullName>
    </submittedName>
</protein>
<keyword evidence="8" id="KW-1133">Transmembrane helix</keyword>
<dbReference type="EMBL" id="JBBPCC010000006">
    <property type="protein sequence ID" value="MEK8128611.1"/>
    <property type="molecule type" value="Genomic_DNA"/>
</dbReference>
<keyword evidence="5 8" id="KW-0472">Membrane</keyword>
<dbReference type="Proteomes" id="UP001469365">
    <property type="component" value="Unassembled WGS sequence"/>
</dbReference>
<sequence>MYKWIGRWTGQAGRLKRLASWMGLLPQSVIVAIGWFLATLLLLFSITGLGKRVLRNIQMLLPRRSELEHLRIRYDYFYQLVMTHYELLVESERLYNPKAFPGRFTVEGEEHLEQALGLGRGAIVYTAHCGNFFYYYWYLCQKYDCLTVATASSEELRPLFEKFAAMGCPGLDYDHTPPLELMRRLRTHLRNGGVVFLLGDFYRPAFPLSSFFGQPSRSPDGTTMLSIELQTPVIPFCGWRKHGFAHHLSFEPALHLASSYTRSTRSEATVWLNRKLERMIRERPEQWFYWFNAEERWEVREPHAPLASSQEDAAEFQTRQEAG</sequence>
<keyword evidence="2" id="KW-1003">Cell membrane</keyword>
<comment type="caution">
    <text evidence="9">The sequence shown here is derived from an EMBL/GenBank/DDBJ whole genome shotgun (WGS) entry which is preliminary data.</text>
</comment>
<keyword evidence="10" id="KW-1185">Reference proteome</keyword>
<keyword evidence="3" id="KW-0997">Cell inner membrane</keyword>
<evidence type="ECO:0000313" key="9">
    <source>
        <dbReference type="EMBL" id="MEK8128611.1"/>
    </source>
</evidence>
<feature type="transmembrane region" description="Helical" evidence="8">
    <location>
        <begin position="24"/>
        <end position="49"/>
    </location>
</feature>
<dbReference type="RefSeq" id="WP_341415689.1">
    <property type="nucleotide sequence ID" value="NZ_JBBPCC010000006.1"/>
</dbReference>
<keyword evidence="6 9" id="KW-0012">Acyltransferase</keyword>
<comment type="subcellular location">
    <subcellularLocation>
        <location evidence="1">Cell inner membrane</location>
    </subcellularLocation>
</comment>
<organism evidence="9 10">
    <name type="scientific">Paenibacillus filicis</name>
    <dbReference type="NCBI Taxonomy" id="669464"/>
    <lineage>
        <taxon>Bacteria</taxon>
        <taxon>Bacillati</taxon>
        <taxon>Bacillota</taxon>
        <taxon>Bacilli</taxon>
        <taxon>Bacillales</taxon>
        <taxon>Paenibacillaceae</taxon>
        <taxon>Paenibacillus</taxon>
    </lineage>
</organism>
<evidence type="ECO:0000256" key="1">
    <source>
        <dbReference type="ARBA" id="ARBA00004533"/>
    </source>
</evidence>
<feature type="compositionally biased region" description="Polar residues" evidence="7">
    <location>
        <begin position="307"/>
        <end position="323"/>
    </location>
</feature>
<keyword evidence="8" id="KW-0812">Transmembrane</keyword>
<dbReference type="CDD" id="cd07984">
    <property type="entry name" value="LPLAT_LABLAT-like"/>
    <property type="match status" value="1"/>
</dbReference>
<dbReference type="Pfam" id="PF03279">
    <property type="entry name" value="Lip_A_acyltrans"/>
    <property type="match status" value="1"/>
</dbReference>
<evidence type="ECO:0000256" key="7">
    <source>
        <dbReference type="SAM" id="MobiDB-lite"/>
    </source>
</evidence>
<dbReference type="GO" id="GO:0016746">
    <property type="term" value="F:acyltransferase activity"/>
    <property type="evidence" value="ECO:0007669"/>
    <property type="project" value="UniProtKB-KW"/>
</dbReference>
<evidence type="ECO:0000256" key="6">
    <source>
        <dbReference type="ARBA" id="ARBA00023315"/>
    </source>
</evidence>
<evidence type="ECO:0000256" key="3">
    <source>
        <dbReference type="ARBA" id="ARBA00022519"/>
    </source>
</evidence>
<proteinExistence type="predicted"/>
<evidence type="ECO:0000256" key="2">
    <source>
        <dbReference type="ARBA" id="ARBA00022475"/>
    </source>
</evidence>
<feature type="region of interest" description="Disordered" evidence="7">
    <location>
        <begin position="302"/>
        <end position="323"/>
    </location>
</feature>
<evidence type="ECO:0000256" key="4">
    <source>
        <dbReference type="ARBA" id="ARBA00022679"/>
    </source>
</evidence>
<keyword evidence="4" id="KW-0808">Transferase</keyword>
<dbReference type="PANTHER" id="PTHR30606:SF10">
    <property type="entry name" value="PHOSPHATIDYLINOSITOL MANNOSIDE ACYLTRANSFERASE"/>
    <property type="match status" value="1"/>
</dbReference>
<name>A0ABU9DK44_9BACL</name>
<dbReference type="PANTHER" id="PTHR30606">
    <property type="entry name" value="LIPID A BIOSYNTHESIS LAUROYL ACYLTRANSFERASE"/>
    <property type="match status" value="1"/>
</dbReference>
<dbReference type="InterPro" id="IPR004960">
    <property type="entry name" value="LipA_acyltrans"/>
</dbReference>
<accession>A0ABU9DK44</accession>
<reference evidence="9 10" key="1">
    <citation type="submission" date="2024-04" db="EMBL/GenBank/DDBJ databases">
        <title>draft genome sequnece of Paenibacillus filicis.</title>
        <authorList>
            <person name="Kim D.-U."/>
        </authorList>
    </citation>
    <scope>NUCLEOTIDE SEQUENCE [LARGE SCALE GENOMIC DNA]</scope>
    <source>
        <strain evidence="9 10">KACC14197</strain>
    </source>
</reference>
<evidence type="ECO:0000256" key="5">
    <source>
        <dbReference type="ARBA" id="ARBA00023136"/>
    </source>
</evidence>
<gene>
    <name evidence="9" type="ORF">WMW72_11910</name>
</gene>
<evidence type="ECO:0000256" key="8">
    <source>
        <dbReference type="SAM" id="Phobius"/>
    </source>
</evidence>
<evidence type="ECO:0000313" key="10">
    <source>
        <dbReference type="Proteomes" id="UP001469365"/>
    </source>
</evidence>